<keyword evidence="1" id="KW-0812">Transmembrane</keyword>
<sequence>MMQGGELDLDSRPFPFWLSVSIISGAFILHPLLKSKEQGIAMGLANRLEPTEATEATAGDQLCNGGTTQHLPCAWSFIYFGFIID</sequence>
<protein>
    <submittedName>
        <fullName evidence="2">HDC14228</fullName>
    </submittedName>
</protein>
<feature type="transmembrane region" description="Helical" evidence="1">
    <location>
        <begin position="14"/>
        <end position="33"/>
    </location>
</feature>
<accession>Q6IJU1</accession>
<dbReference type="EMBL" id="BK002625">
    <property type="protein sequence ID" value="DAA04131.1"/>
    <property type="molecule type" value="Genomic_DNA"/>
</dbReference>
<name>Q6IJU1_DROME</name>
<keyword evidence="1" id="KW-0472">Membrane</keyword>
<organism evidence="2">
    <name type="scientific">Drosophila melanogaster</name>
    <name type="common">Fruit fly</name>
    <dbReference type="NCBI Taxonomy" id="7227"/>
    <lineage>
        <taxon>Eukaryota</taxon>
        <taxon>Metazoa</taxon>
        <taxon>Ecdysozoa</taxon>
        <taxon>Arthropoda</taxon>
        <taxon>Hexapoda</taxon>
        <taxon>Insecta</taxon>
        <taxon>Pterygota</taxon>
        <taxon>Neoptera</taxon>
        <taxon>Endopterygota</taxon>
        <taxon>Diptera</taxon>
        <taxon>Brachycera</taxon>
        <taxon>Muscomorpha</taxon>
        <taxon>Ephydroidea</taxon>
        <taxon>Drosophilidae</taxon>
        <taxon>Drosophila</taxon>
        <taxon>Sophophora</taxon>
    </lineage>
</organism>
<reference evidence="2" key="1">
    <citation type="journal article" date="2003" name="Genome Biol.">
        <title>An integrated gene annotation and transcriptional profiling approach towards the full gene content of the Drosophila genome.</title>
        <authorList>
            <person name="Hild M."/>
            <person name="Beckmann B."/>
            <person name="Haas S.A."/>
            <person name="Koch B."/>
            <person name="Solovyev V."/>
            <person name="Busold C."/>
            <person name="Fellenberg K."/>
            <person name="Boutros M."/>
            <person name="Vingron M."/>
            <person name="Sauer F."/>
            <person name="Hoheisel J.D."/>
            <person name="Paro R."/>
        </authorList>
    </citation>
    <scope>NUCLEOTIDE SEQUENCE</scope>
</reference>
<evidence type="ECO:0000313" key="2">
    <source>
        <dbReference type="EMBL" id="DAA04131.1"/>
    </source>
</evidence>
<gene>
    <name evidence="2" type="ORF">HDC14228</name>
</gene>
<evidence type="ECO:0000256" key="1">
    <source>
        <dbReference type="SAM" id="Phobius"/>
    </source>
</evidence>
<keyword evidence="1" id="KW-1133">Transmembrane helix</keyword>
<proteinExistence type="predicted"/>
<dbReference type="AlphaFoldDB" id="Q6IJU1"/>